<comment type="caution">
    <text evidence="3">The sequence shown here is derived from an EMBL/GenBank/DDBJ whole genome shotgun (WGS) entry which is preliminary data.</text>
</comment>
<dbReference type="GO" id="GO:0071818">
    <property type="term" value="C:BAT3 complex"/>
    <property type="evidence" value="ECO:0007669"/>
    <property type="project" value="TreeGrafter"/>
</dbReference>
<gene>
    <name evidence="3" type="ORF">Ae201684_002131</name>
</gene>
<dbReference type="GO" id="GO:0031593">
    <property type="term" value="F:polyubiquitin modification-dependent protein binding"/>
    <property type="evidence" value="ECO:0007669"/>
    <property type="project" value="TreeGrafter"/>
</dbReference>
<dbReference type="SMART" id="SM00213">
    <property type="entry name" value="UBQ"/>
    <property type="match status" value="1"/>
</dbReference>
<dbReference type="SUPFAM" id="SSF54236">
    <property type="entry name" value="Ubiquitin-like"/>
    <property type="match status" value="1"/>
</dbReference>
<dbReference type="AlphaFoldDB" id="A0A6G0XR97"/>
<dbReference type="PANTHER" id="PTHR15204">
    <property type="entry name" value="LARGE PROLINE-RICH PROTEIN BAG6"/>
    <property type="match status" value="1"/>
</dbReference>
<dbReference type="GO" id="GO:0036503">
    <property type="term" value="P:ERAD pathway"/>
    <property type="evidence" value="ECO:0007669"/>
    <property type="project" value="TreeGrafter"/>
</dbReference>
<dbReference type="PANTHER" id="PTHR15204:SF0">
    <property type="entry name" value="LARGE PROLINE-RICH PROTEIN BAG6"/>
    <property type="match status" value="1"/>
</dbReference>
<name>A0A6G0XR97_9STRA</name>
<dbReference type="InterPro" id="IPR019956">
    <property type="entry name" value="Ubiquitin_dom"/>
</dbReference>
<dbReference type="PROSITE" id="PS50053">
    <property type="entry name" value="UBIQUITIN_2"/>
    <property type="match status" value="1"/>
</dbReference>
<protein>
    <recommendedName>
        <fullName evidence="2">Ubiquitin-like domain-containing protein</fullName>
    </recommendedName>
</protein>
<evidence type="ECO:0000313" key="3">
    <source>
        <dbReference type="EMBL" id="KAF0743073.1"/>
    </source>
</evidence>
<feature type="region of interest" description="Disordered" evidence="1">
    <location>
        <begin position="469"/>
        <end position="490"/>
    </location>
</feature>
<dbReference type="GO" id="GO:0051787">
    <property type="term" value="F:misfolded protein binding"/>
    <property type="evidence" value="ECO:0007669"/>
    <property type="project" value="TreeGrafter"/>
</dbReference>
<dbReference type="EMBL" id="VJMJ01000022">
    <property type="protein sequence ID" value="KAF0743073.1"/>
    <property type="molecule type" value="Genomic_DNA"/>
</dbReference>
<dbReference type="InterPro" id="IPR000626">
    <property type="entry name" value="Ubiquitin-like_dom"/>
</dbReference>
<feature type="region of interest" description="Disordered" evidence="1">
    <location>
        <begin position="1"/>
        <end position="107"/>
    </location>
</feature>
<sequence length="490" mass="54403">MSRLLSPRGNGRYTSIPNEHEDVADTPRDQADVVVSDAPTPGVSTSLLRRRNSSESDMPKSPTSPKKSNAPAPPRASVAEENTQDEDSNATSAPKESTPVLHPLEDPSGNLHIRILDLNGKVFLIQCSSDWSVDRLKGVVQAKSGVDEARQRLIYRGRVLEDTSLLSEYKVEDEHTIHLFVRQVPTVPEVEDTSTSASSNRMRDFDDPHRVLNFHGVPPPTDTIRNAVFPSESARRLDPIMLDTPLGMAARRVKLWASFILIINTMKLLGQFAFLANYAAQRAAGMNEHMKKEMEYTPLYDESSYATIGKLSAYAWGVYVGCVGFKAAHDTDLRPVRQYCVGLIILGVLTMIEQVYEIMRFSSWDPDEYRKARAYMFSSQQPQPTLDEMVRSYIVQTFVLAMVFVWAVKHGLNHRDELASYNETLAAAAMNAVPLPPMETFERANIHPDAAATTATIVVTVSTSAAVVTEPREDDEDDQPQPQAAVQSVV</sequence>
<dbReference type="Pfam" id="PF00240">
    <property type="entry name" value="ubiquitin"/>
    <property type="match status" value="1"/>
</dbReference>
<dbReference type="Gene3D" id="3.10.20.90">
    <property type="entry name" value="Phosphatidylinositol 3-kinase Catalytic Subunit, Chain A, domain 1"/>
    <property type="match status" value="1"/>
</dbReference>
<evidence type="ECO:0000259" key="2">
    <source>
        <dbReference type="PROSITE" id="PS50053"/>
    </source>
</evidence>
<dbReference type="VEuPathDB" id="FungiDB:AeMF1_015780"/>
<dbReference type="PRINTS" id="PR00348">
    <property type="entry name" value="UBIQUITIN"/>
</dbReference>
<reference evidence="3 4" key="1">
    <citation type="submission" date="2019-07" db="EMBL/GenBank/DDBJ databases">
        <title>Genomics analysis of Aphanomyces spp. identifies a new class of oomycete effector associated with host adaptation.</title>
        <authorList>
            <person name="Gaulin E."/>
        </authorList>
    </citation>
    <scope>NUCLEOTIDE SEQUENCE [LARGE SCALE GENOMIC DNA]</scope>
    <source>
        <strain evidence="3 4">ATCC 201684</strain>
    </source>
</reference>
<proteinExistence type="predicted"/>
<organism evidence="3 4">
    <name type="scientific">Aphanomyces euteiches</name>
    <dbReference type="NCBI Taxonomy" id="100861"/>
    <lineage>
        <taxon>Eukaryota</taxon>
        <taxon>Sar</taxon>
        <taxon>Stramenopiles</taxon>
        <taxon>Oomycota</taxon>
        <taxon>Saprolegniomycetes</taxon>
        <taxon>Saprolegniales</taxon>
        <taxon>Verrucalvaceae</taxon>
        <taxon>Aphanomyces</taxon>
    </lineage>
</organism>
<evidence type="ECO:0000256" key="1">
    <source>
        <dbReference type="SAM" id="MobiDB-lite"/>
    </source>
</evidence>
<evidence type="ECO:0000313" key="4">
    <source>
        <dbReference type="Proteomes" id="UP000481153"/>
    </source>
</evidence>
<accession>A0A6G0XR97</accession>
<dbReference type="Proteomes" id="UP000481153">
    <property type="component" value="Unassembled WGS sequence"/>
</dbReference>
<dbReference type="InterPro" id="IPR029071">
    <property type="entry name" value="Ubiquitin-like_domsf"/>
</dbReference>
<keyword evidence="4" id="KW-1185">Reference proteome</keyword>
<feature type="domain" description="Ubiquitin-like" evidence="2">
    <location>
        <begin position="111"/>
        <end position="183"/>
    </location>
</feature>
<feature type="compositionally biased region" description="Basic and acidic residues" evidence="1">
    <location>
        <begin position="18"/>
        <end position="31"/>
    </location>
</feature>